<dbReference type="InterPro" id="IPR012336">
    <property type="entry name" value="Thioredoxin-like_fold"/>
</dbReference>
<dbReference type="AlphaFoldDB" id="A0A844Y3W0"/>
<feature type="domain" description="Thioredoxin-like fold" evidence="2">
    <location>
        <begin position="43"/>
        <end position="232"/>
    </location>
</feature>
<evidence type="ECO:0000259" key="2">
    <source>
        <dbReference type="Pfam" id="PF13462"/>
    </source>
</evidence>
<reference evidence="3 4" key="1">
    <citation type="submission" date="2019-12" db="EMBL/GenBank/DDBJ databases">
        <title>Genomic-based taxomic classification of the family Erythrobacteraceae.</title>
        <authorList>
            <person name="Xu L."/>
        </authorList>
    </citation>
    <scope>NUCLEOTIDE SEQUENCE [LARGE SCALE GENOMIC DNA]</scope>
    <source>
        <strain evidence="3 4">JCM 17468</strain>
    </source>
</reference>
<keyword evidence="1" id="KW-0732">Signal</keyword>
<name>A0A844Y3W0_9SPHN</name>
<protein>
    <submittedName>
        <fullName evidence="3">Thioredoxin domain-containing protein</fullName>
    </submittedName>
</protein>
<dbReference type="OrthoDB" id="8478320at2"/>
<proteinExistence type="predicted"/>
<dbReference type="Gene3D" id="1.10.40.110">
    <property type="match status" value="1"/>
</dbReference>
<keyword evidence="4" id="KW-1185">Reference proteome</keyword>
<dbReference type="RefSeq" id="WP_160659808.1">
    <property type="nucleotide sequence ID" value="NZ_BAABDV010000001.1"/>
</dbReference>
<dbReference type="Proteomes" id="UP000430272">
    <property type="component" value="Unassembled WGS sequence"/>
</dbReference>
<dbReference type="Gene3D" id="3.40.30.10">
    <property type="entry name" value="Glutaredoxin"/>
    <property type="match status" value="1"/>
</dbReference>
<organism evidence="3 4">
    <name type="scientific">Qipengyuania pelagi</name>
    <dbReference type="NCBI Taxonomy" id="994320"/>
    <lineage>
        <taxon>Bacteria</taxon>
        <taxon>Pseudomonadati</taxon>
        <taxon>Pseudomonadota</taxon>
        <taxon>Alphaproteobacteria</taxon>
        <taxon>Sphingomonadales</taxon>
        <taxon>Erythrobacteraceae</taxon>
        <taxon>Qipengyuania</taxon>
    </lineage>
</organism>
<gene>
    <name evidence="3" type="ORF">GRI47_02540</name>
</gene>
<accession>A0A844Y3W0</accession>
<sequence>MTMQVRGSKLAARLTASMAALALLGTGAVALAQNWSTTVVASDNGHKVGNPKAKTKLVEFMSYTCSHCADFAREGDAAIKLAYLPKGDVSYEIRHLLRDPFDLTAALLTQCGDPKKFMGNHNAIILSQEDWFEKGRKTTRAQQARWQFGSNGARRQAIASDLGFYELMENRGYTRAQLDKCLIDEAKANALAEASQADVEKYGLTGTPSFVMNGALLDGVHNWAALRPVLDKQR</sequence>
<dbReference type="InterPro" id="IPR036249">
    <property type="entry name" value="Thioredoxin-like_sf"/>
</dbReference>
<dbReference type="Pfam" id="PF13462">
    <property type="entry name" value="Thioredoxin_4"/>
    <property type="match status" value="1"/>
</dbReference>
<dbReference type="EMBL" id="WTYD01000001">
    <property type="protein sequence ID" value="MXO52885.1"/>
    <property type="molecule type" value="Genomic_DNA"/>
</dbReference>
<evidence type="ECO:0000313" key="3">
    <source>
        <dbReference type="EMBL" id="MXO52885.1"/>
    </source>
</evidence>
<comment type="caution">
    <text evidence="3">The sequence shown here is derived from an EMBL/GenBank/DDBJ whole genome shotgun (WGS) entry which is preliminary data.</text>
</comment>
<evidence type="ECO:0000256" key="1">
    <source>
        <dbReference type="SAM" id="SignalP"/>
    </source>
</evidence>
<feature type="signal peptide" evidence="1">
    <location>
        <begin position="1"/>
        <end position="32"/>
    </location>
</feature>
<dbReference type="SUPFAM" id="SSF52833">
    <property type="entry name" value="Thioredoxin-like"/>
    <property type="match status" value="1"/>
</dbReference>
<evidence type="ECO:0000313" key="4">
    <source>
        <dbReference type="Proteomes" id="UP000430272"/>
    </source>
</evidence>
<feature type="chain" id="PRO_5032399092" evidence="1">
    <location>
        <begin position="33"/>
        <end position="234"/>
    </location>
</feature>